<feature type="DNA-binding region" description="H-T-H motif" evidence="2">
    <location>
        <begin position="32"/>
        <end position="51"/>
    </location>
</feature>
<dbReference type="PROSITE" id="PS01081">
    <property type="entry name" value="HTH_TETR_1"/>
    <property type="match status" value="1"/>
</dbReference>
<accession>A0A378QA80</accession>
<dbReference type="InterPro" id="IPR049484">
    <property type="entry name" value="Rv0078-like_C"/>
</dbReference>
<dbReference type="EMBL" id="UGPY01000001">
    <property type="protein sequence ID" value="STY97711.1"/>
    <property type="molecule type" value="Genomic_DNA"/>
</dbReference>
<reference evidence="4 5" key="1">
    <citation type="submission" date="2018-06" db="EMBL/GenBank/DDBJ databases">
        <authorList>
            <consortium name="Pathogen Informatics"/>
            <person name="Doyle S."/>
        </authorList>
    </citation>
    <scope>NUCLEOTIDE SEQUENCE [LARGE SCALE GENOMIC DNA]</scope>
    <source>
        <strain evidence="4 5">NCTC10465</strain>
    </source>
</reference>
<protein>
    <submittedName>
        <fullName evidence="4">DNA-binding transcriptional repressor AcrR</fullName>
    </submittedName>
</protein>
<dbReference type="PROSITE" id="PS50977">
    <property type="entry name" value="HTH_TETR_2"/>
    <property type="match status" value="1"/>
</dbReference>
<dbReference type="AlphaFoldDB" id="A0A378QA80"/>
<evidence type="ECO:0000256" key="1">
    <source>
        <dbReference type="ARBA" id="ARBA00023125"/>
    </source>
</evidence>
<gene>
    <name evidence="4" type="primary">tetC</name>
    <name evidence="4" type="ORF">NCTC10465_01496</name>
</gene>
<keyword evidence="5" id="KW-1185">Reference proteome</keyword>
<keyword evidence="1 2" id="KW-0238">DNA-binding</keyword>
<dbReference type="RefSeq" id="WP_062334561.1">
    <property type="nucleotide sequence ID" value="NZ_CBCRZU010000001.1"/>
</dbReference>
<dbReference type="Proteomes" id="UP000255230">
    <property type="component" value="Unassembled WGS sequence"/>
</dbReference>
<name>A0A378QA80_FAUOS</name>
<evidence type="ECO:0000259" key="3">
    <source>
        <dbReference type="PROSITE" id="PS50977"/>
    </source>
</evidence>
<dbReference type="InterPro" id="IPR001647">
    <property type="entry name" value="HTH_TetR"/>
</dbReference>
<organism evidence="4 5">
    <name type="scientific">Faucicola osloensis</name>
    <name type="common">Moraxella osloensis</name>
    <dbReference type="NCBI Taxonomy" id="34062"/>
    <lineage>
        <taxon>Bacteria</taxon>
        <taxon>Pseudomonadati</taxon>
        <taxon>Pseudomonadota</taxon>
        <taxon>Gammaproteobacteria</taxon>
        <taxon>Moraxellales</taxon>
        <taxon>Moraxellaceae</taxon>
        <taxon>Faucicola</taxon>
    </lineage>
</organism>
<dbReference type="Gene3D" id="1.10.357.10">
    <property type="entry name" value="Tetracycline Repressor, domain 2"/>
    <property type="match status" value="1"/>
</dbReference>
<dbReference type="GeneID" id="35778954"/>
<dbReference type="KEGG" id="mos:AXE82_10695"/>
<evidence type="ECO:0000313" key="5">
    <source>
        <dbReference type="Proteomes" id="UP000255230"/>
    </source>
</evidence>
<dbReference type="PANTHER" id="PTHR43479">
    <property type="entry name" value="ACREF/ENVCD OPERON REPRESSOR-RELATED"/>
    <property type="match status" value="1"/>
</dbReference>
<dbReference type="PANTHER" id="PTHR43479:SF11">
    <property type="entry name" value="ACREF_ENVCD OPERON REPRESSOR-RELATED"/>
    <property type="match status" value="1"/>
</dbReference>
<dbReference type="InterPro" id="IPR023772">
    <property type="entry name" value="DNA-bd_HTH_TetR-type_CS"/>
</dbReference>
<proteinExistence type="predicted"/>
<dbReference type="PRINTS" id="PR00455">
    <property type="entry name" value="HTHTETR"/>
</dbReference>
<sequence>MNKNELASQQTIKLLVNIAREHFSRFGYADASLESITSEAGLTRGALYHHFKNKKHLFIAVVTEVQLEIADSIATQSQLVNDLWEQLIVGCIAFIQTAITEKNKRILLIDAPNVIEWREWKTIDNENSSNLLLEHLQSLSKKGFLVEIEVSLISSMISGALNELALNIAESNLMLDVEKLYEIISTLVKGFKK</sequence>
<dbReference type="SUPFAM" id="SSF46689">
    <property type="entry name" value="Homeodomain-like"/>
    <property type="match status" value="1"/>
</dbReference>
<feature type="domain" description="HTH tetR-type" evidence="3">
    <location>
        <begin position="9"/>
        <end position="69"/>
    </location>
</feature>
<evidence type="ECO:0000256" key="2">
    <source>
        <dbReference type="PROSITE-ProRule" id="PRU00335"/>
    </source>
</evidence>
<evidence type="ECO:0000313" key="4">
    <source>
        <dbReference type="EMBL" id="STY97711.1"/>
    </source>
</evidence>
<dbReference type="Pfam" id="PF00440">
    <property type="entry name" value="TetR_N"/>
    <property type="match status" value="1"/>
</dbReference>
<dbReference type="InterPro" id="IPR009057">
    <property type="entry name" value="Homeodomain-like_sf"/>
</dbReference>
<dbReference type="InterPro" id="IPR050624">
    <property type="entry name" value="HTH-type_Tx_Regulator"/>
</dbReference>
<dbReference type="Pfam" id="PF21351">
    <property type="entry name" value="TetR_C_41"/>
    <property type="match status" value="1"/>
</dbReference>
<dbReference type="GO" id="GO:0003677">
    <property type="term" value="F:DNA binding"/>
    <property type="evidence" value="ECO:0007669"/>
    <property type="project" value="UniProtKB-UniRule"/>
</dbReference>